<comment type="subcellular location">
    <subcellularLocation>
        <location evidence="1 9">Cell membrane</location>
        <topology evidence="1 9">Multi-pass membrane protein</topology>
    </subcellularLocation>
</comment>
<evidence type="ECO:0000313" key="15">
    <source>
        <dbReference type="Proteomes" id="UP000709959"/>
    </source>
</evidence>
<comment type="similarity">
    <text evidence="9">Belongs to the SecD/SecF family. SecD subfamily.</text>
</comment>
<dbReference type="InterPro" id="IPR005791">
    <property type="entry name" value="SecD"/>
</dbReference>
<feature type="transmembrane region" description="Helical" evidence="9">
    <location>
        <begin position="803"/>
        <end position="826"/>
    </location>
</feature>
<dbReference type="GO" id="GO:0043952">
    <property type="term" value="P:protein transport by the Sec complex"/>
    <property type="evidence" value="ECO:0007669"/>
    <property type="project" value="UniProtKB-UniRule"/>
</dbReference>
<dbReference type="Pfam" id="PF07549">
    <property type="entry name" value="Sec_GG"/>
    <property type="match status" value="1"/>
</dbReference>
<dbReference type="InterPro" id="IPR022646">
    <property type="entry name" value="SecD/SecF_CS"/>
</dbReference>
<proteinExistence type="inferred from homology"/>
<evidence type="ECO:0000256" key="9">
    <source>
        <dbReference type="HAMAP-Rule" id="MF_01463"/>
    </source>
</evidence>
<evidence type="ECO:0000313" key="14">
    <source>
        <dbReference type="EMBL" id="MBK8573950.1"/>
    </source>
</evidence>
<evidence type="ECO:0000256" key="1">
    <source>
        <dbReference type="ARBA" id="ARBA00004651"/>
    </source>
</evidence>
<evidence type="ECO:0000256" key="8">
    <source>
        <dbReference type="ARBA" id="ARBA00023136"/>
    </source>
</evidence>
<evidence type="ECO:0000259" key="13">
    <source>
        <dbReference type="Pfam" id="PF22599"/>
    </source>
</evidence>
<feature type="transmembrane region" description="Helical" evidence="9">
    <location>
        <begin position="880"/>
        <end position="900"/>
    </location>
</feature>
<dbReference type="Proteomes" id="UP000709959">
    <property type="component" value="Unassembled WGS sequence"/>
</dbReference>
<keyword evidence="4 9" id="KW-0812">Transmembrane</keyword>
<keyword evidence="2 9" id="KW-0813">Transport</keyword>
<dbReference type="PRINTS" id="PR01755">
    <property type="entry name" value="SECFTRNLCASE"/>
</dbReference>
<accession>A0A936K894</accession>
<evidence type="ECO:0000256" key="2">
    <source>
        <dbReference type="ARBA" id="ARBA00022448"/>
    </source>
</evidence>
<dbReference type="AlphaFoldDB" id="A0A936K894"/>
<evidence type="ECO:0000256" key="6">
    <source>
        <dbReference type="ARBA" id="ARBA00022989"/>
    </source>
</evidence>
<dbReference type="InterPro" id="IPR048631">
    <property type="entry name" value="SecD_1st"/>
</dbReference>
<dbReference type="Pfam" id="PF21760">
    <property type="entry name" value="SecD_1st"/>
    <property type="match status" value="1"/>
</dbReference>
<dbReference type="InterPro" id="IPR055344">
    <property type="entry name" value="SecD_SecF_C_bact"/>
</dbReference>
<feature type="transmembrane region" description="Helical" evidence="9">
    <location>
        <begin position="7"/>
        <end position="24"/>
    </location>
</feature>
<protein>
    <recommendedName>
        <fullName evidence="9 10">Multifunctional fusion protein</fullName>
    </recommendedName>
    <domain>
        <recommendedName>
            <fullName evidence="9">Protein translocase subunit SecD</fullName>
        </recommendedName>
    </domain>
    <domain>
        <recommendedName>
            <fullName evidence="10">Protein-export membrane protein SecF</fullName>
        </recommendedName>
    </domain>
</protein>
<dbReference type="InterPro" id="IPR054384">
    <property type="entry name" value="SecDF_P1_head"/>
</dbReference>
<feature type="domain" description="Protein export membrane protein SecD/SecF C-terminal" evidence="11">
    <location>
        <begin position="364"/>
        <end position="531"/>
    </location>
</feature>
<dbReference type="InterPro" id="IPR005665">
    <property type="entry name" value="SecF_bac"/>
</dbReference>
<dbReference type="Gene3D" id="1.20.1640.10">
    <property type="entry name" value="Multidrug efflux transporter AcrB transmembrane domain"/>
    <property type="match status" value="2"/>
</dbReference>
<organism evidence="14 15">
    <name type="scientific">Candidatus Geothrix odensensis</name>
    <dbReference type="NCBI Taxonomy" id="2954440"/>
    <lineage>
        <taxon>Bacteria</taxon>
        <taxon>Pseudomonadati</taxon>
        <taxon>Acidobacteriota</taxon>
        <taxon>Holophagae</taxon>
        <taxon>Holophagales</taxon>
        <taxon>Holophagaceae</taxon>
        <taxon>Geothrix</taxon>
    </lineage>
</organism>
<evidence type="ECO:0000256" key="10">
    <source>
        <dbReference type="HAMAP-Rule" id="MF_01464"/>
    </source>
</evidence>
<dbReference type="NCBIfam" id="TIGR00966">
    <property type="entry name" value="transloc_SecF"/>
    <property type="match status" value="1"/>
</dbReference>
<comment type="similarity">
    <text evidence="10">Belongs to the SecD/SecF family. SecF subfamily.</text>
</comment>
<gene>
    <name evidence="9 14" type="primary">secD</name>
    <name evidence="10" type="synonym">secF</name>
    <name evidence="14" type="ORF">IPN91_15310</name>
</gene>
<evidence type="ECO:0000256" key="5">
    <source>
        <dbReference type="ARBA" id="ARBA00022927"/>
    </source>
</evidence>
<dbReference type="Pfam" id="PF02355">
    <property type="entry name" value="SecD_SecF_C"/>
    <property type="match status" value="2"/>
</dbReference>
<feature type="transmembrane region" description="Helical" evidence="9">
    <location>
        <begin position="562"/>
        <end position="581"/>
    </location>
</feature>
<comment type="function">
    <text evidence="9">Part of the Sec protein translocase complex. Interacts with the SecYEG preprotein conducting channel. SecDF uses the proton motive force (PMF) to complete protein translocation after the ATP-dependent function of SecA.</text>
</comment>
<feature type="transmembrane region" description="Helical" evidence="9">
    <location>
        <begin position="380"/>
        <end position="400"/>
    </location>
</feature>
<dbReference type="Gene3D" id="3.30.70.3400">
    <property type="match status" value="2"/>
</dbReference>
<comment type="subunit">
    <text evidence="10">Forms a complex with SecD. Part of the essential Sec protein translocation apparatus which comprises SecA, SecYEG and auxiliary proteins SecDF. Other proteins may also be involved.</text>
</comment>
<dbReference type="Pfam" id="PF22599">
    <property type="entry name" value="SecDF_P1_head"/>
    <property type="match status" value="1"/>
</dbReference>
<comment type="caution">
    <text evidence="14">The sequence shown here is derived from an EMBL/GenBank/DDBJ whole genome shotgun (WGS) entry which is preliminary data.</text>
</comment>
<evidence type="ECO:0000256" key="4">
    <source>
        <dbReference type="ARBA" id="ARBA00022692"/>
    </source>
</evidence>
<keyword evidence="6 9" id="KW-1133">Transmembrane helix</keyword>
<feature type="transmembrane region" description="Helical" evidence="9">
    <location>
        <begin position="407"/>
        <end position="427"/>
    </location>
</feature>
<dbReference type="GO" id="GO:0015450">
    <property type="term" value="F:protein-transporting ATPase activity"/>
    <property type="evidence" value="ECO:0007669"/>
    <property type="project" value="InterPro"/>
</dbReference>
<keyword evidence="7 9" id="KW-0811">Translocation</keyword>
<dbReference type="NCBIfam" id="TIGR00916">
    <property type="entry name" value="2A0604s01"/>
    <property type="match status" value="2"/>
</dbReference>
<feature type="transmembrane region" description="Helical" evidence="9">
    <location>
        <begin position="912"/>
        <end position="934"/>
    </location>
</feature>
<dbReference type="PROSITE" id="PS51257">
    <property type="entry name" value="PROKAR_LIPOPROTEIN"/>
    <property type="match status" value="1"/>
</dbReference>
<evidence type="ECO:0000256" key="3">
    <source>
        <dbReference type="ARBA" id="ARBA00022475"/>
    </source>
</evidence>
<dbReference type="GO" id="GO:0006605">
    <property type="term" value="P:protein targeting"/>
    <property type="evidence" value="ECO:0007669"/>
    <property type="project" value="UniProtKB-UniRule"/>
</dbReference>
<feature type="transmembrane region" description="Helical" evidence="9">
    <location>
        <begin position="476"/>
        <end position="498"/>
    </location>
</feature>
<feature type="transmembrane region" description="Helical" evidence="9">
    <location>
        <begin position="504"/>
        <end position="523"/>
    </location>
</feature>
<dbReference type="InterPro" id="IPR022813">
    <property type="entry name" value="SecD/SecF_arch_bac"/>
</dbReference>
<comment type="caution">
    <text evidence="9">Lacks conserved residue(s) required for the propagation of feature annotation.</text>
</comment>
<dbReference type="InterPro" id="IPR022645">
    <property type="entry name" value="SecD/SecF_bac"/>
</dbReference>
<sequence length="948" mass="103777">MTKRSLWRLVIVLAVLFGCGYFFMPLSKVKLGLDLRGGVHFELEVQGQEALAADLRDSKDRMVSRLREKGLPGAMVRVDGPALRVEGVGADQKATVEKVAKDYFSGYTVATEGDAFRLTQKDTYQKQLKDDANKRALEVIEKRIRDIDPANVLEPEITASGAEGNRIVVEIPGIEEGDRERIKKLLATPGRLEQRLLAKAPQIYFTSKEEALAFFKGAIPEEFELLPEIESERQARRAGQPAVKAKPGEEKISRWVLLESRVAVDGADIIDSHRASNSQTEANEVNFTLNKKGDDDFARLTGTASEENRLIAIVLDRKIVTELSAKEKIIGGAVRISGSFSAQEADDLASQLRSGALRAPMKFLEEGVVGPGLGKDSIRAGVTSALFGFMAIIVFMVFFYRWSGMNAIIALTVNVIVMMGLLGSFRATLTLPGIAGFVLTLGIAVDANILIFERIKEELALGKSVPGAIDAGFNRVFWTIVDSHVTQLFAALLLFIFGTGPVKGFAVTLTVGVVASLFTSIYISRFIYDWILEQHPGTKTLSVGKHTFFKGASYDFMKYKGVALAISWGIIVLCFLFVQPWNLTQNKRIHLGMQFVGGNDMTVRFRGAMEPETIRAALAKNGFLEATVVPYENSDPSIRDFAVKVKAKKDGDQKDSTIQANALRGIFKQLDPEAAGSPLPALNLEGSKTLADSLAKTNPLRVANDETTLAATYAPLAERIIAGRDRLTSGLYHAFSELPQDIPQAVKDTVQTTYRLGAVGIRKNESFSPSISGEWTSKTLTAVGLAMLAILVYVIFRFTASFAVGGIVALIHDMLMALGLFAAFGYEFNVPVVASFLTLMGYSMADTIVVFDRIRENSHRPEYRRTSITKLVNDSINQTLGRTILTSLSVLFVSVCLWLFGGPALKDLAFPLVIGVITGTYSSIYIAAPVVVYWDQWFGGKDKLKQHA</sequence>
<feature type="domain" description="Protein translocase subunit SecDF P1" evidence="12">
    <location>
        <begin position="134"/>
        <end position="197"/>
    </location>
</feature>
<dbReference type="Gene3D" id="3.30.1360.200">
    <property type="match status" value="1"/>
</dbReference>
<reference evidence="14 15" key="1">
    <citation type="submission" date="2020-10" db="EMBL/GenBank/DDBJ databases">
        <title>Connecting structure to function with the recovery of over 1000 high-quality activated sludge metagenome-assembled genomes encoding full-length rRNA genes using long-read sequencing.</title>
        <authorList>
            <person name="Singleton C.M."/>
            <person name="Petriglieri F."/>
            <person name="Kristensen J.M."/>
            <person name="Kirkegaard R.H."/>
            <person name="Michaelsen T.Y."/>
            <person name="Andersen M.H."/>
            <person name="Karst S.M."/>
            <person name="Dueholm M.S."/>
            <person name="Nielsen P.H."/>
            <person name="Albertsen M."/>
        </authorList>
    </citation>
    <scope>NUCLEOTIDE SEQUENCE [LARGE SCALE GENOMIC DNA]</scope>
    <source>
        <strain evidence="14">OdNE_18-Q3-R46-58_MAXAC.008</strain>
    </source>
</reference>
<dbReference type="PANTHER" id="PTHR30081">
    <property type="entry name" value="PROTEIN-EXPORT MEMBRANE PROTEIN SEC"/>
    <property type="match status" value="1"/>
</dbReference>
<dbReference type="NCBIfam" id="TIGR01129">
    <property type="entry name" value="secD"/>
    <property type="match status" value="1"/>
</dbReference>
<comment type="subunit">
    <text evidence="9">Forms a complex with SecF. Part of the essential Sec protein translocation apparatus which comprises SecA, SecYEG and auxiliary proteins SecDF. Other proteins may also be involved.</text>
</comment>
<dbReference type="SUPFAM" id="SSF82866">
    <property type="entry name" value="Multidrug efflux transporter AcrB transmembrane domain"/>
    <property type="match status" value="2"/>
</dbReference>
<name>A0A936K894_9BACT</name>
<dbReference type="GO" id="GO:0065002">
    <property type="term" value="P:intracellular protein transmembrane transport"/>
    <property type="evidence" value="ECO:0007669"/>
    <property type="project" value="UniProtKB-UniRule"/>
</dbReference>
<keyword evidence="3 9" id="KW-1003">Cell membrane</keyword>
<feature type="domain" description="SecDF P1 head subdomain" evidence="13">
    <location>
        <begin position="253"/>
        <end position="359"/>
    </location>
</feature>
<dbReference type="InterPro" id="IPR048634">
    <property type="entry name" value="SecD_SecF_C"/>
</dbReference>
<feature type="domain" description="Protein export membrane protein SecD/SecF C-terminal" evidence="11">
    <location>
        <begin position="758"/>
        <end position="936"/>
    </location>
</feature>
<evidence type="ECO:0000259" key="12">
    <source>
        <dbReference type="Pfam" id="PF21760"/>
    </source>
</evidence>
<dbReference type="GO" id="GO:0005886">
    <property type="term" value="C:plasma membrane"/>
    <property type="evidence" value="ECO:0007669"/>
    <property type="project" value="UniProtKB-SubCell"/>
</dbReference>
<dbReference type="FunFam" id="1.20.1640.10:FF:000004">
    <property type="entry name" value="Protein translocase subunit SecD"/>
    <property type="match status" value="1"/>
</dbReference>
<dbReference type="PANTHER" id="PTHR30081:SF1">
    <property type="entry name" value="PROTEIN TRANSLOCASE SUBUNIT SECD"/>
    <property type="match status" value="1"/>
</dbReference>
<keyword evidence="8 9" id="KW-0472">Membrane</keyword>
<evidence type="ECO:0000259" key="11">
    <source>
        <dbReference type="Pfam" id="PF02355"/>
    </source>
</evidence>
<dbReference type="HAMAP" id="MF_01464_B">
    <property type="entry name" value="SecF_B"/>
    <property type="match status" value="1"/>
</dbReference>
<dbReference type="EMBL" id="JADKCH010000033">
    <property type="protein sequence ID" value="MBK8573950.1"/>
    <property type="molecule type" value="Genomic_DNA"/>
</dbReference>
<keyword evidence="5 9" id="KW-0653">Protein transport</keyword>
<evidence type="ECO:0000256" key="7">
    <source>
        <dbReference type="ARBA" id="ARBA00023010"/>
    </source>
</evidence>
<dbReference type="HAMAP" id="MF_01463_B">
    <property type="entry name" value="SecD_B"/>
    <property type="match status" value="1"/>
</dbReference>